<dbReference type="GO" id="GO:0003743">
    <property type="term" value="F:translation initiation factor activity"/>
    <property type="evidence" value="ECO:0007669"/>
    <property type="project" value="UniProtKB-UniRule"/>
</dbReference>
<evidence type="ECO:0000256" key="4">
    <source>
        <dbReference type="HAMAP-Rule" id="MF_00080"/>
    </source>
</evidence>
<dbReference type="PANTHER" id="PTHR10938:SF0">
    <property type="entry name" value="TRANSLATION INITIATION FACTOR IF-3, MITOCHONDRIAL"/>
    <property type="match status" value="1"/>
</dbReference>
<reference evidence="9 10" key="1">
    <citation type="submission" date="2012-02" db="EMBL/GenBank/DDBJ databases">
        <title>Complete genome sequence of Phycisphaera mikurensis NBRC 102666.</title>
        <authorList>
            <person name="Ankai A."/>
            <person name="Hosoyama A."/>
            <person name="Terui Y."/>
            <person name="Sekine M."/>
            <person name="Fukai R."/>
            <person name="Kato Y."/>
            <person name="Nakamura S."/>
            <person name="Yamada-Narita S."/>
            <person name="Kawakoshi A."/>
            <person name="Fukunaga Y."/>
            <person name="Yamazaki S."/>
            <person name="Fujita N."/>
        </authorList>
    </citation>
    <scope>NUCLEOTIDE SEQUENCE [LARGE SCALE GENOMIC DNA]</scope>
    <source>
        <strain evidence="10">NBRC 102666 / KCTC 22515 / FYK2301M01</strain>
    </source>
</reference>
<protein>
    <recommendedName>
        <fullName evidence="4 5">Translation initiation factor IF-3</fullName>
    </recommendedName>
</protein>
<dbReference type="SUPFAM" id="SSF54364">
    <property type="entry name" value="Translation initiation factor IF3, N-terminal domain"/>
    <property type="match status" value="1"/>
</dbReference>
<evidence type="ECO:0000256" key="5">
    <source>
        <dbReference type="NCBIfam" id="TIGR00168"/>
    </source>
</evidence>
<dbReference type="Gene3D" id="3.10.20.80">
    <property type="entry name" value="Translation initiation factor 3 (IF-3), N-terminal domain"/>
    <property type="match status" value="1"/>
</dbReference>
<sequence length="248" mass="27730">MNPAEPRFLTLENAPIARRGFRPPQRDTGKRLRVNDQIRSSPVRLIGEGDEAVGVIATDEAKRRAREAGLDLVEVSPNGDPPVCKIMDYGKWKYAQQKKEQKAKSHAKKSELKGMRLRPNIDSHDLGLKVRKAREFLDDGDKVQFVMLFRGRQMAHRDLARNTMMGVFEDLEDVGKIEQAPKMMGRRMTMLLAPDKSGKESATRAAPKPTRDQVRAEQEALRAQAMARAENEAEDPADAAAAEAEDAT</sequence>
<dbReference type="RefSeq" id="WP_014437003.1">
    <property type="nucleotide sequence ID" value="NC_017080.1"/>
</dbReference>
<dbReference type="Pfam" id="PF00707">
    <property type="entry name" value="IF3_C"/>
    <property type="match status" value="1"/>
</dbReference>
<organism evidence="9 10">
    <name type="scientific">Phycisphaera mikurensis (strain NBRC 102666 / KCTC 22515 / FYK2301M01)</name>
    <dbReference type="NCBI Taxonomy" id="1142394"/>
    <lineage>
        <taxon>Bacteria</taxon>
        <taxon>Pseudomonadati</taxon>
        <taxon>Planctomycetota</taxon>
        <taxon>Phycisphaerae</taxon>
        <taxon>Phycisphaerales</taxon>
        <taxon>Phycisphaeraceae</taxon>
        <taxon>Phycisphaera</taxon>
    </lineage>
</organism>
<dbReference type="PANTHER" id="PTHR10938">
    <property type="entry name" value="TRANSLATION INITIATION FACTOR IF-3"/>
    <property type="match status" value="1"/>
</dbReference>
<gene>
    <name evidence="4 9" type="primary">infC</name>
    <name evidence="9" type="ordered locus">PSMK_16260</name>
</gene>
<dbReference type="GO" id="GO:0032790">
    <property type="term" value="P:ribosome disassembly"/>
    <property type="evidence" value="ECO:0007669"/>
    <property type="project" value="TreeGrafter"/>
</dbReference>
<keyword evidence="2 4" id="KW-0396">Initiation factor</keyword>
<dbReference type="OrthoDB" id="9806014at2"/>
<comment type="similarity">
    <text evidence="1 4">Belongs to the IF-3 family.</text>
</comment>
<evidence type="ECO:0000259" key="7">
    <source>
        <dbReference type="Pfam" id="PF00707"/>
    </source>
</evidence>
<name>I0IEU7_PHYMF</name>
<evidence type="ECO:0000256" key="2">
    <source>
        <dbReference type="ARBA" id="ARBA00022540"/>
    </source>
</evidence>
<keyword evidence="10" id="KW-1185">Reference proteome</keyword>
<dbReference type="NCBIfam" id="TIGR00168">
    <property type="entry name" value="infC"/>
    <property type="match status" value="1"/>
</dbReference>
<dbReference type="KEGG" id="phm:PSMK_16260"/>
<evidence type="ECO:0000313" key="9">
    <source>
        <dbReference type="EMBL" id="BAM03785.1"/>
    </source>
</evidence>
<evidence type="ECO:0000256" key="3">
    <source>
        <dbReference type="ARBA" id="ARBA00022917"/>
    </source>
</evidence>
<dbReference type="eggNOG" id="COG0290">
    <property type="taxonomic scope" value="Bacteria"/>
</dbReference>
<keyword evidence="3 4" id="KW-0648">Protein biosynthesis</keyword>
<comment type="subunit">
    <text evidence="4">Monomer.</text>
</comment>
<evidence type="ECO:0000313" key="10">
    <source>
        <dbReference type="Proteomes" id="UP000007881"/>
    </source>
</evidence>
<accession>I0IEU7</accession>
<evidence type="ECO:0000259" key="8">
    <source>
        <dbReference type="Pfam" id="PF05198"/>
    </source>
</evidence>
<dbReference type="GO" id="GO:0016020">
    <property type="term" value="C:membrane"/>
    <property type="evidence" value="ECO:0007669"/>
    <property type="project" value="TreeGrafter"/>
</dbReference>
<feature type="compositionally biased region" description="Basic and acidic residues" evidence="6">
    <location>
        <begin position="209"/>
        <end position="220"/>
    </location>
</feature>
<dbReference type="HAMAP" id="MF_00080">
    <property type="entry name" value="IF_3"/>
    <property type="match status" value="1"/>
</dbReference>
<comment type="function">
    <text evidence="4">IF-3 binds to the 30S ribosomal subunit and shifts the equilibrium between 70S ribosomes and their 50S and 30S subunits in favor of the free subunits, thus enhancing the availability of 30S subunits on which protein synthesis initiation begins.</text>
</comment>
<dbReference type="SUPFAM" id="SSF55200">
    <property type="entry name" value="Translation initiation factor IF3, C-terminal domain"/>
    <property type="match status" value="1"/>
</dbReference>
<comment type="subcellular location">
    <subcellularLocation>
        <location evidence="4">Cytoplasm</location>
    </subcellularLocation>
</comment>
<dbReference type="InterPro" id="IPR001288">
    <property type="entry name" value="Translation_initiation_fac_3"/>
</dbReference>
<dbReference type="GO" id="GO:0043022">
    <property type="term" value="F:ribosome binding"/>
    <property type="evidence" value="ECO:0007669"/>
    <property type="project" value="UniProtKB-ARBA"/>
</dbReference>
<dbReference type="Pfam" id="PF05198">
    <property type="entry name" value="IF3_N"/>
    <property type="match status" value="1"/>
</dbReference>
<dbReference type="FunFam" id="3.30.110.10:FF:000001">
    <property type="entry name" value="Translation initiation factor IF-3"/>
    <property type="match status" value="1"/>
</dbReference>
<dbReference type="InterPro" id="IPR036788">
    <property type="entry name" value="T_IF-3_C_sf"/>
</dbReference>
<dbReference type="FunFam" id="3.10.20.80:FF:000001">
    <property type="entry name" value="Translation initiation factor IF-3"/>
    <property type="match status" value="1"/>
</dbReference>
<dbReference type="GO" id="GO:0005829">
    <property type="term" value="C:cytosol"/>
    <property type="evidence" value="ECO:0007669"/>
    <property type="project" value="TreeGrafter"/>
</dbReference>
<feature type="region of interest" description="Disordered" evidence="6">
    <location>
        <begin position="193"/>
        <end position="248"/>
    </location>
</feature>
<dbReference type="Proteomes" id="UP000007881">
    <property type="component" value="Chromosome"/>
</dbReference>
<evidence type="ECO:0000256" key="1">
    <source>
        <dbReference type="ARBA" id="ARBA00005439"/>
    </source>
</evidence>
<dbReference type="EMBL" id="AP012338">
    <property type="protein sequence ID" value="BAM03785.1"/>
    <property type="molecule type" value="Genomic_DNA"/>
</dbReference>
<keyword evidence="4" id="KW-0963">Cytoplasm</keyword>
<feature type="region of interest" description="Disordered" evidence="6">
    <location>
        <begin position="1"/>
        <end position="30"/>
    </location>
</feature>
<dbReference type="AlphaFoldDB" id="I0IEU7"/>
<dbReference type="STRING" id="1142394.PSMK_16260"/>
<feature type="domain" description="Translation initiation factor 3 N-terminal" evidence="8">
    <location>
        <begin position="34"/>
        <end position="103"/>
    </location>
</feature>
<proteinExistence type="inferred from homology"/>
<feature type="compositionally biased region" description="Acidic residues" evidence="6">
    <location>
        <begin position="232"/>
        <end position="248"/>
    </location>
</feature>
<dbReference type="PATRIC" id="fig|1142394.8.peg.1672"/>
<dbReference type="InterPro" id="IPR036787">
    <property type="entry name" value="T_IF-3_N_sf"/>
</dbReference>
<evidence type="ECO:0000256" key="6">
    <source>
        <dbReference type="SAM" id="MobiDB-lite"/>
    </source>
</evidence>
<dbReference type="InterPro" id="IPR019815">
    <property type="entry name" value="Translation_initiation_fac_3_C"/>
</dbReference>
<dbReference type="HOGENOM" id="CLU_054919_3_1_0"/>
<dbReference type="InterPro" id="IPR019814">
    <property type="entry name" value="Translation_initiation_fac_3_N"/>
</dbReference>
<dbReference type="Gene3D" id="3.30.110.10">
    <property type="entry name" value="Translation initiation factor 3 (IF-3), C-terminal domain"/>
    <property type="match status" value="1"/>
</dbReference>
<feature type="domain" description="Translation initiation factor 3 C-terminal" evidence="7">
    <location>
        <begin position="111"/>
        <end position="194"/>
    </location>
</feature>